<dbReference type="InterPro" id="IPR010432">
    <property type="entry name" value="RDD"/>
</dbReference>
<evidence type="ECO:0000313" key="9">
    <source>
        <dbReference type="Proteomes" id="UP000542813"/>
    </source>
</evidence>
<keyword evidence="3 6" id="KW-0812">Transmembrane</keyword>
<keyword evidence="4 6" id="KW-1133">Transmembrane helix</keyword>
<dbReference type="RefSeq" id="WP_184828158.1">
    <property type="nucleotide sequence ID" value="NZ_JACHMM010000001.1"/>
</dbReference>
<protein>
    <submittedName>
        <fullName evidence="8">Putative RDD family membrane protein YckC</fullName>
    </submittedName>
</protein>
<evidence type="ECO:0000313" key="8">
    <source>
        <dbReference type="EMBL" id="MBB5791407.1"/>
    </source>
</evidence>
<sequence>MTGAGLVSRGAASLVDVGVVAAVSALVGFVLSGIRYTVDGPPFEYPSVPGWSLAAGHTLLVLAYLTICWSFAGRTPGQLMLGLRVITAGGRPPAPLRALVRALVCVFFPIGVLWVLVSRRTAAVHDLVARTALVYDAPRR</sequence>
<evidence type="ECO:0000256" key="5">
    <source>
        <dbReference type="ARBA" id="ARBA00023136"/>
    </source>
</evidence>
<proteinExistence type="predicted"/>
<feature type="domain" description="RDD" evidence="7">
    <location>
        <begin position="4"/>
        <end position="129"/>
    </location>
</feature>
<keyword evidence="9" id="KW-1185">Reference proteome</keyword>
<dbReference type="GO" id="GO:0005886">
    <property type="term" value="C:plasma membrane"/>
    <property type="evidence" value="ECO:0007669"/>
    <property type="project" value="UniProtKB-SubCell"/>
</dbReference>
<evidence type="ECO:0000256" key="3">
    <source>
        <dbReference type="ARBA" id="ARBA00022692"/>
    </source>
</evidence>
<dbReference type="InterPro" id="IPR051791">
    <property type="entry name" value="Pra-immunoreactive"/>
</dbReference>
<accession>A0A7W9GWR1</accession>
<dbReference type="EMBL" id="JACHMM010000001">
    <property type="protein sequence ID" value="MBB5791407.1"/>
    <property type="molecule type" value="Genomic_DNA"/>
</dbReference>
<evidence type="ECO:0000259" key="7">
    <source>
        <dbReference type="Pfam" id="PF06271"/>
    </source>
</evidence>
<evidence type="ECO:0000256" key="6">
    <source>
        <dbReference type="SAM" id="Phobius"/>
    </source>
</evidence>
<evidence type="ECO:0000256" key="2">
    <source>
        <dbReference type="ARBA" id="ARBA00022475"/>
    </source>
</evidence>
<evidence type="ECO:0000256" key="1">
    <source>
        <dbReference type="ARBA" id="ARBA00004651"/>
    </source>
</evidence>
<comment type="caution">
    <text evidence="8">The sequence shown here is derived from an EMBL/GenBank/DDBJ whole genome shotgun (WGS) entry which is preliminary data.</text>
</comment>
<feature type="transmembrane region" description="Helical" evidence="6">
    <location>
        <begin position="98"/>
        <end position="117"/>
    </location>
</feature>
<evidence type="ECO:0000256" key="4">
    <source>
        <dbReference type="ARBA" id="ARBA00022989"/>
    </source>
</evidence>
<organism evidence="8 9">
    <name type="scientific">Jiangella mangrovi</name>
    <dbReference type="NCBI Taxonomy" id="1524084"/>
    <lineage>
        <taxon>Bacteria</taxon>
        <taxon>Bacillati</taxon>
        <taxon>Actinomycetota</taxon>
        <taxon>Actinomycetes</taxon>
        <taxon>Jiangellales</taxon>
        <taxon>Jiangellaceae</taxon>
        <taxon>Jiangella</taxon>
    </lineage>
</organism>
<comment type="subcellular location">
    <subcellularLocation>
        <location evidence="1">Cell membrane</location>
        <topology evidence="1">Multi-pass membrane protein</topology>
    </subcellularLocation>
</comment>
<name>A0A7W9GWR1_9ACTN</name>
<gene>
    <name evidence="8" type="ORF">HD601_005982</name>
</gene>
<reference evidence="8 9" key="1">
    <citation type="submission" date="2020-08" db="EMBL/GenBank/DDBJ databases">
        <title>Sequencing the genomes of 1000 actinobacteria strains.</title>
        <authorList>
            <person name="Klenk H.-P."/>
        </authorList>
    </citation>
    <scope>NUCLEOTIDE SEQUENCE [LARGE SCALE GENOMIC DNA]</scope>
    <source>
        <strain evidence="8 9">DSM 102122</strain>
    </source>
</reference>
<dbReference type="PANTHER" id="PTHR36115">
    <property type="entry name" value="PROLINE-RICH ANTIGEN HOMOLOG-RELATED"/>
    <property type="match status" value="1"/>
</dbReference>
<dbReference type="Proteomes" id="UP000542813">
    <property type="component" value="Unassembled WGS sequence"/>
</dbReference>
<keyword evidence="5 6" id="KW-0472">Membrane</keyword>
<keyword evidence="2" id="KW-1003">Cell membrane</keyword>
<dbReference type="Pfam" id="PF06271">
    <property type="entry name" value="RDD"/>
    <property type="match status" value="1"/>
</dbReference>
<feature type="transmembrane region" description="Helical" evidence="6">
    <location>
        <begin position="51"/>
        <end position="72"/>
    </location>
</feature>
<feature type="transmembrane region" description="Helical" evidence="6">
    <location>
        <begin position="12"/>
        <end position="31"/>
    </location>
</feature>
<dbReference type="AlphaFoldDB" id="A0A7W9GWR1"/>